<dbReference type="Pfam" id="PF00004">
    <property type="entry name" value="AAA"/>
    <property type="match status" value="1"/>
</dbReference>
<dbReference type="Gene3D" id="1.25.40.10">
    <property type="entry name" value="Tetratricopeptide repeat domain"/>
    <property type="match status" value="1"/>
</dbReference>
<dbReference type="SMART" id="SM00382">
    <property type="entry name" value="AAA"/>
    <property type="match status" value="1"/>
</dbReference>
<accession>A0A857MI40</accession>
<dbReference type="PROSITE" id="PS50005">
    <property type="entry name" value="TPR"/>
    <property type="match status" value="1"/>
</dbReference>
<dbReference type="InterPro" id="IPR050773">
    <property type="entry name" value="CbxX/CfxQ_RuBisCO_ESX"/>
</dbReference>
<proteinExistence type="inferred from homology"/>
<comment type="similarity">
    <text evidence="1">Belongs to the CbxX/CfxQ family.</text>
</comment>
<dbReference type="SUPFAM" id="SSF52540">
    <property type="entry name" value="P-loop containing nucleoside triphosphate hydrolases"/>
    <property type="match status" value="1"/>
</dbReference>
<dbReference type="InterPro" id="IPR000641">
    <property type="entry name" value="CbxX/CfxQ"/>
</dbReference>
<dbReference type="Gene3D" id="3.40.50.300">
    <property type="entry name" value="P-loop containing nucleotide triphosphate hydrolases"/>
    <property type="match status" value="1"/>
</dbReference>
<dbReference type="GO" id="GO:0005524">
    <property type="term" value="F:ATP binding"/>
    <property type="evidence" value="ECO:0007669"/>
    <property type="project" value="UniProtKB-KW"/>
</dbReference>
<name>A0A857MI40_9ACTN</name>
<feature type="compositionally biased region" description="Low complexity" evidence="4">
    <location>
        <begin position="256"/>
        <end position="270"/>
    </location>
</feature>
<dbReference type="InterPro" id="IPR041627">
    <property type="entry name" value="AAA_lid_6"/>
</dbReference>
<dbReference type="CDD" id="cd00009">
    <property type="entry name" value="AAA"/>
    <property type="match status" value="1"/>
</dbReference>
<evidence type="ECO:0000256" key="3">
    <source>
        <dbReference type="ARBA" id="ARBA00022840"/>
    </source>
</evidence>
<evidence type="ECO:0000313" key="5">
    <source>
        <dbReference type="EMBL" id="QHN41285.1"/>
    </source>
</evidence>
<protein>
    <submittedName>
        <fullName evidence="5">AAA family ATPase</fullName>
    </submittedName>
</protein>
<evidence type="ECO:0000256" key="1">
    <source>
        <dbReference type="ARBA" id="ARBA00010378"/>
    </source>
</evidence>
<gene>
    <name evidence="5" type="ORF">GII30_20815</name>
</gene>
<dbReference type="InterPro" id="IPR011990">
    <property type="entry name" value="TPR-like_helical_dom_sf"/>
</dbReference>
<dbReference type="SUPFAM" id="SSF48452">
    <property type="entry name" value="TPR-like"/>
    <property type="match status" value="1"/>
</dbReference>
<dbReference type="Pfam" id="PF21545">
    <property type="entry name" value="T7SS_EccA1_N"/>
    <property type="match status" value="1"/>
</dbReference>
<dbReference type="AlphaFoldDB" id="A0A857MI40"/>
<dbReference type="InterPro" id="IPR003593">
    <property type="entry name" value="AAA+_ATPase"/>
</dbReference>
<sequence>MRDQGRARTAWLSGAHAYRSGRTATATMQFEHAVAIDEGMADAWLGLHALSHRPDQALEAMARYEHRFGEERRRSRTTLDSRFAIGPYVTYRLRSHDDLWSAVAASHLNNKEHNLARTAITRITPDTEQGTYLRGYHAYVTGDRDEAITSLRGVMGRDKYLDASSRLLSAILLAEAGAMAPAKGYLTSLLEQEFLPQIHAEALLVRGLITRAEGTEDAAMNDFHHAYALRPDLPGLKEAMAGREAAPRITVTRAAAAVSDAPAPRTSGAPVEEDVPPPDSAPAADTGDTLEAVLADLHSQVGQQSIKRQVMIILAQTRAQIARRDAGLPQPRMTEHFVFTGPPGTGKTTIARIIARLYKALGILDGGHVVEVDRSGLIGQYHGHTVAQTKAKLDEAMGGVLFIDEAYALHTEGFTDGDPYGTEAIDTILKRMEDDRDRFVVIAAGYPEPMQRFLDSNPGLRSRFTTTIDFASYSSTDLIKIADSMAAASGDRLTRNAYGVLENVLAVLDAQGRLKDPSFGNARFVRNLIENAARQRDLRLFAEIGGDTPDTDELTTITSDDIRAAAGALR</sequence>
<dbReference type="GO" id="GO:0016887">
    <property type="term" value="F:ATP hydrolysis activity"/>
    <property type="evidence" value="ECO:0007669"/>
    <property type="project" value="InterPro"/>
</dbReference>
<dbReference type="PANTHER" id="PTHR43392">
    <property type="entry name" value="AAA-TYPE ATPASE FAMILY PROTEIN / ANKYRIN REPEAT FAMILY PROTEIN"/>
    <property type="match status" value="1"/>
</dbReference>
<reference evidence="5" key="1">
    <citation type="journal article" date="2021" name="Nat. Microbiol.">
        <title>Cocultivation of an ultrasmall environmental parasitic bacterium with lytic ability against bacteria associated with wastewater foams.</title>
        <authorList>
            <person name="Batinovic S."/>
            <person name="Rose J.J.A."/>
            <person name="Ratcliffe J."/>
            <person name="Seviour R.J."/>
            <person name="Petrovski S."/>
        </authorList>
    </citation>
    <scope>NUCLEOTIDE SEQUENCE</scope>
    <source>
        <strain evidence="5">CON44</strain>
    </source>
</reference>
<dbReference type="PRINTS" id="PR00819">
    <property type="entry name" value="CBXCFQXSUPER"/>
</dbReference>
<dbReference type="Pfam" id="PF17866">
    <property type="entry name" value="AAA_lid_6"/>
    <property type="match status" value="1"/>
</dbReference>
<dbReference type="InterPro" id="IPR003959">
    <property type="entry name" value="ATPase_AAA_core"/>
</dbReference>
<evidence type="ECO:0000256" key="4">
    <source>
        <dbReference type="SAM" id="MobiDB-lite"/>
    </source>
</evidence>
<dbReference type="InterPro" id="IPR019734">
    <property type="entry name" value="TPR_rpt"/>
</dbReference>
<keyword evidence="2" id="KW-0547">Nucleotide-binding</keyword>
<dbReference type="Gene3D" id="1.10.8.60">
    <property type="match status" value="1"/>
</dbReference>
<dbReference type="InterPro" id="IPR027417">
    <property type="entry name" value="P-loop_NTPase"/>
</dbReference>
<feature type="region of interest" description="Disordered" evidence="4">
    <location>
        <begin position="256"/>
        <end position="286"/>
    </location>
</feature>
<keyword evidence="3" id="KW-0067">ATP-binding</keyword>
<organism evidence="5">
    <name type="scientific">Gordonia amarae</name>
    <dbReference type="NCBI Taxonomy" id="36821"/>
    <lineage>
        <taxon>Bacteria</taxon>
        <taxon>Bacillati</taxon>
        <taxon>Actinomycetota</taxon>
        <taxon>Actinomycetes</taxon>
        <taxon>Mycobacteriales</taxon>
        <taxon>Gordoniaceae</taxon>
        <taxon>Gordonia</taxon>
    </lineage>
</organism>
<evidence type="ECO:0000256" key="2">
    <source>
        <dbReference type="ARBA" id="ARBA00022741"/>
    </source>
</evidence>
<dbReference type="InterPro" id="IPR049078">
    <property type="entry name" value="T7SS_EccA1-like_N"/>
</dbReference>
<dbReference type="RefSeq" id="WP_005180981.1">
    <property type="nucleotide sequence ID" value="NZ_CP045804.1"/>
</dbReference>
<dbReference type="EMBL" id="CP045810">
    <property type="protein sequence ID" value="QHN41285.1"/>
    <property type="molecule type" value="Genomic_DNA"/>
</dbReference>
<dbReference type="PANTHER" id="PTHR43392:SF2">
    <property type="entry name" value="AAA-TYPE ATPASE FAMILY PROTEIN _ ANKYRIN REPEAT FAMILY PROTEIN"/>
    <property type="match status" value="1"/>
</dbReference>
<dbReference type="FunFam" id="3.40.50.300:FF:000216">
    <property type="entry name" value="Type VII secretion ATPase EccA"/>
    <property type="match status" value="1"/>
</dbReference>